<dbReference type="FunFam" id="3.40.50.1000:FF:000083">
    <property type="entry name" value="Sodium/potassium-transporting ATPase subunit alpha"/>
    <property type="match status" value="1"/>
</dbReference>
<dbReference type="EC" id="3.6.3.8" evidence="12"/>
<feature type="transmembrane region" description="Helical" evidence="10">
    <location>
        <begin position="227"/>
        <end position="245"/>
    </location>
</feature>
<keyword evidence="2" id="KW-0597">Phosphoprotein</keyword>
<dbReference type="InterPro" id="IPR023298">
    <property type="entry name" value="ATPase_P-typ_TM_dom_sf"/>
</dbReference>
<evidence type="ECO:0000256" key="5">
    <source>
        <dbReference type="ARBA" id="ARBA00022840"/>
    </source>
</evidence>
<dbReference type="InterPro" id="IPR004014">
    <property type="entry name" value="ATPase_P-typ_cation-transptr_N"/>
</dbReference>
<dbReference type="SUPFAM" id="SSF81665">
    <property type="entry name" value="Calcium ATPase, transmembrane domain M"/>
    <property type="match status" value="1"/>
</dbReference>
<evidence type="ECO:0000256" key="4">
    <source>
        <dbReference type="ARBA" id="ARBA00022741"/>
    </source>
</evidence>
<dbReference type="SUPFAM" id="SSF56784">
    <property type="entry name" value="HAD-like"/>
    <property type="match status" value="1"/>
</dbReference>
<dbReference type="Pfam" id="PF00689">
    <property type="entry name" value="Cation_ATPase_C"/>
    <property type="match status" value="1"/>
</dbReference>
<dbReference type="GO" id="GO:0016887">
    <property type="term" value="F:ATP hydrolysis activity"/>
    <property type="evidence" value="ECO:0007669"/>
    <property type="project" value="InterPro"/>
</dbReference>
<dbReference type="SMART" id="SM00831">
    <property type="entry name" value="Cation_ATPase_N"/>
    <property type="match status" value="1"/>
</dbReference>
<dbReference type="InterPro" id="IPR001757">
    <property type="entry name" value="P_typ_ATPase"/>
</dbReference>
<dbReference type="InterPro" id="IPR023299">
    <property type="entry name" value="ATPase_P-typ_cyto_dom_N"/>
</dbReference>
<reference evidence="12 13" key="1">
    <citation type="submission" date="2018-03" db="EMBL/GenBank/DDBJ databases">
        <authorList>
            <person name="Keele B.F."/>
        </authorList>
    </citation>
    <scope>NUCLEOTIDE SEQUENCE [LARGE SCALE GENOMIC DNA]</scope>
    <source>
        <strain evidence="12 13">CECT 8811</strain>
    </source>
</reference>
<dbReference type="PRINTS" id="PR00120">
    <property type="entry name" value="HATPASE"/>
</dbReference>
<dbReference type="OrthoDB" id="9807843at2"/>
<keyword evidence="12" id="KW-0378">Hydrolase</keyword>
<evidence type="ECO:0000313" key="13">
    <source>
        <dbReference type="Proteomes" id="UP000244911"/>
    </source>
</evidence>
<feature type="transmembrane region" description="Helical" evidence="10">
    <location>
        <begin position="734"/>
        <end position="754"/>
    </location>
</feature>
<dbReference type="InterPro" id="IPR036412">
    <property type="entry name" value="HAD-like_sf"/>
</dbReference>
<dbReference type="GO" id="GO:0016020">
    <property type="term" value="C:membrane"/>
    <property type="evidence" value="ECO:0007669"/>
    <property type="project" value="InterPro"/>
</dbReference>
<organism evidence="12 13">
    <name type="scientific">Aliiroseovarius pelagivivens</name>
    <dbReference type="NCBI Taxonomy" id="1639690"/>
    <lineage>
        <taxon>Bacteria</taxon>
        <taxon>Pseudomonadati</taxon>
        <taxon>Pseudomonadota</taxon>
        <taxon>Alphaproteobacteria</taxon>
        <taxon>Rhodobacterales</taxon>
        <taxon>Paracoccaceae</taxon>
        <taxon>Aliiroseovarius</taxon>
    </lineage>
</organism>
<dbReference type="Gene3D" id="2.70.150.10">
    <property type="entry name" value="Calcium-transporting ATPase, cytoplasmic transduction domain A"/>
    <property type="match status" value="1"/>
</dbReference>
<keyword evidence="13" id="KW-1185">Reference proteome</keyword>
<keyword evidence="6" id="KW-0460">Magnesium</keyword>
<dbReference type="Pfam" id="PF00122">
    <property type="entry name" value="E1-E2_ATPase"/>
    <property type="match status" value="1"/>
</dbReference>
<dbReference type="InterPro" id="IPR008250">
    <property type="entry name" value="ATPase_P-typ_transduc_dom_A_sf"/>
</dbReference>
<dbReference type="PRINTS" id="PR00119">
    <property type="entry name" value="CATATPASE"/>
</dbReference>
<keyword evidence="5" id="KW-0067">ATP-binding</keyword>
<dbReference type="InterPro" id="IPR059000">
    <property type="entry name" value="ATPase_P-type_domA"/>
</dbReference>
<evidence type="ECO:0000256" key="10">
    <source>
        <dbReference type="SAM" id="Phobius"/>
    </source>
</evidence>
<evidence type="ECO:0000313" key="12">
    <source>
        <dbReference type="EMBL" id="SPF77038.1"/>
    </source>
</evidence>
<feature type="transmembrane region" description="Helical" evidence="10">
    <location>
        <begin position="661"/>
        <end position="682"/>
    </location>
</feature>
<feature type="transmembrane region" description="Helical" evidence="10">
    <location>
        <begin position="46"/>
        <end position="65"/>
    </location>
</feature>
<dbReference type="SFLD" id="SFLDF00027">
    <property type="entry name" value="p-type_atpase"/>
    <property type="match status" value="1"/>
</dbReference>
<sequence>MEPDRAVNQVTGLTDVEAQDRLRIHGPNVVGEANATPAWTILVRQFTGILVVLLIIAGLVALALGERVDSIAIGLVVVLNGALGFVQEWRAETSLAALREMLSPKARVVRDGIPIEIPSRDLVPGDLLLLEAGDQVPADAQVVSAVALRIDESVLTGESVSVAKSTKEEGDRNKVMMGTYVVAGRAEGIVSATGASTAFGKIATLTVSVEDKGTNLSRQLGRLGRQLGIAALGLGAAIAILGIMVGRDALEMVMTGMSMAVAIIPEGLPAVVTISLALGAGAMARRNALVRRLQAIESVGAASVICTDKTGTLTENMMTSELLWVAGQDYTAVGTGYDPAGRILHGDTPIRYGESADLDAALDVMIGCSHASLHREGDSWRMVGDPTEGALVTFAYKAWTPMPSAAALAEIPFSSERKRMSMVRESEGGLMLLAKGAPEQMLEVCVTWLGPDGSVPLDQVARDQIEQKYADMAAKGLRVIALARRQVADQRVGDSDLEFIGLVGMIDPPRPEVRDAIQTCLRAGMRIIMITGDGPLTARAIADALGLPVSKVMTGSELEGVDDAALSDILSEPTLFARTSPEHKMRLVKVLQAQGHIVAMTGDGVNDAPALKQADIGVAMGIRGTDVAKSAADLVLLDDNFATLKGAVSEGRRQFANIQRFVRYLLASNAGEVVAILTNLALGGPLIYLPTQILWMNLVTDGVTALALGLEPGTSDQMSDPPRRPEAGILDRKALGMILAFGTYTGAASLYLFYTFMPDGVVVARTAAFSGMVIFEKMSVFAFRSFSQPCWRLGWFSNPKLIIALVAMVSLQVVAIYWYPLQQLLRVAPLDWAHWQAIILFALPLIVVPELIKSLRMKKD</sequence>
<dbReference type="Gene3D" id="3.40.1110.10">
    <property type="entry name" value="Calcium-transporting ATPase, cytoplasmic domain N"/>
    <property type="match status" value="1"/>
</dbReference>
<feature type="transmembrane region" description="Helical" evidence="10">
    <location>
        <begin position="832"/>
        <end position="852"/>
    </location>
</feature>
<keyword evidence="4" id="KW-0547">Nucleotide-binding</keyword>
<dbReference type="PANTHER" id="PTHR42861">
    <property type="entry name" value="CALCIUM-TRANSPORTING ATPASE"/>
    <property type="match status" value="1"/>
</dbReference>
<dbReference type="InterPro" id="IPR044492">
    <property type="entry name" value="P_typ_ATPase_HD_dom"/>
</dbReference>
<comment type="subcellular location">
    <subcellularLocation>
        <location evidence="1">Endomembrane system</location>
        <topology evidence="1">Multi-pass membrane protein</topology>
    </subcellularLocation>
</comment>
<dbReference type="GO" id="GO:0005524">
    <property type="term" value="F:ATP binding"/>
    <property type="evidence" value="ECO:0007669"/>
    <property type="project" value="UniProtKB-KW"/>
</dbReference>
<keyword evidence="7" id="KW-1278">Translocase</keyword>
<dbReference type="InterPro" id="IPR023214">
    <property type="entry name" value="HAD_sf"/>
</dbReference>
<feature type="domain" description="Cation-transporting P-type ATPase N-terminal" evidence="11">
    <location>
        <begin position="1"/>
        <end position="66"/>
    </location>
</feature>
<dbReference type="FunFam" id="2.70.150.10:FF:000160">
    <property type="entry name" value="Sarcoplasmic/endoplasmic reticulum calcium ATPase 1"/>
    <property type="match status" value="1"/>
</dbReference>
<dbReference type="Proteomes" id="UP000244911">
    <property type="component" value="Unassembled WGS sequence"/>
</dbReference>
<keyword evidence="9 10" id="KW-0472">Membrane</keyword>
<protein>
    <submittedName>
        <fullName evidence="12">Calcium-transporting ATPase</fullName>
        <ecNumber evidence="12">3.6.3.8</ecNumber>
    </submittedName>
</protein>
<evidence type="ECO:0000256" key="9">
    <source>
        <dbReference type="ARBA" id="ARBA00023136"/>
    </source>
</evidence>
<keyword evidence="3 10" id="KW-0812">Transmembrane</keyword>
<feature type="transmembrane region" description="Helical" evidence="10">
    <location>
        <begin position="694"/>
        <end position="713"/>
    </location>
</feature>
<dbReference type="Gene3D" id="1.20.1110.10">
    <property type="entry name" value="Calcium-transporting ATPase, transmembrane domain"/>
    <property type="match status" value="1"/>
</dbReference>
<evidence type="ECO:0000256" key="2">
    <source>
        <dbReference type="ARBA" id="ARBA00022553"/>
    </source>
</evidence>
<dbReference type="GO" id="GO:0015662">
    <property type="term" value="F:P-type ion transporter activity"/>
    <property type="evidence" value="ECO:0007669"/>
    <property type="project" value="UniProtKB-ARBA"/>
</dbReference>
<dbReference type="SUPFAM" id="SSF81660">
    <property type="entry name" value="Metal cation-transporting ATPase, ATP-binding domain N"/>
    <property type="match status" value="1"/>
</dbReference>
<dbReference type="SFLD" id="SFLDG00002">
    <property type="entry name" value="C1.7:_P-type_atpase_like"/>
    <property type="match status" value="1"/>
</dbReference>
<keyword evidence="8 10" id="KW-1133">Transmembrane helix</keyword>
<evidence type="ECO:0000259" key="11">
    <source>
        <dbReference type="SMART" id="SM00831"/>
    </source>
</evidence>
<dbReference type="SUPFAM" id="SSF81653">
    <property type="entry name" value="Calcium ATPase, transduction domain A"/>
    <property type="match status" value="1"/>
</dbReference>
<accession>A0A2R8ALY6</accession>
<dbReference type="SFLD" id="SFLDS00003">
    <property type="entry name" value="Haloacid_Dehalogenase"/>
    <property type="match status" value="1"/>
</dbReference>
<evidence type="ECO:0000256" key="8">
    <source>
        <dbReference type="ARBA" id="ARBA00022989"/>
    </source>
</evidence>
<dbReference type="RefSeq" id="WP_108857001.1">
    <property type="nucleotide sequence ID" value="NZ_OMOI01000001.1"/>
</dbReference>
<feature type="transmembrane region" description="Helical" evidence="10">
    <location>
        <begin position="257"/>
        <end position="284"/>
    </location>
</feature>
<dbReference type="PROSITE" id="PS00154">
    <property type="entry name" value="ATPASE_E1_E2"/>
    <property type="match status" value="1"/>
</dbReference>
<evidence type="ECO:0000256" key="3">
    <source>
        <dbReference type="ARBA" id="ARBA00022692"/>
    </source>
</evidence>
<dbReference type="InterPro" id="IPR006068">
    <property type="entry name" value="ATPase_P-typ_cation-transptr_C"/>
</dbReference>
<proteinExistence type="predicted"/>
<dbReference type="Pfam" id="PF00690">
    <property type="entry name" value="Cation_ATPase_N"/>
    <property type="match status" value="1"/>
</dbReference>
<dbReference type="InterPro" id="IPR018303">
    <property type="entry name" value="ATPase_P-typ_P_site"/>
</dbReference>
<feature type="transmembrane region" description="Helical" evidence="10">
    <location>
        <begin position="801"/>
        <end position="820"/>
    </location>
</feature>
<dbReference type="NCBIfam" id="TIGR01494">
    <property type="entry name" value="ATPase_P-type"/>
    <property type="match status" value="3"/>
</dbReference>
<dbReference type="EMBL" id="OMOI01000001">
    <property type="protein sequence ID" value="SPF77038.1"/>
    <property type="molecule type" value="Genomic_DNA"/>
</dbReference>
<feature type="transmembrane region" description="Helical" evidence="10">
    <location>
        <begin position="760"/>
        <end position="780"/>
    </location>
</feature>
<dbReference type="Gene3D" id="3.40.50.1000">
    <property type="entry name" value="HAD superfamily/HAD-like"/>
    <property type="match status" value="1"/>
</dbReference>
<evidence type="ECO:0000256" key="6">
    <source>
        <dbReference type="ARBA" id="ARBA00022842"/>
    </source>
</evidence>
<dbReference type="Pfam" id="PF13246">
    <property type="entry name" value="Cation_ATPase"/>
    <property type="match status" value="1"/>
</dbReference>
<dbReference type="GO" id="GO:0012505">
    <property type="term" value="C:endomembrane system"/>
    <property type="evidence" value="ECO:0007669"/>
    <property type="project" value="UniProtKB-SubCell"/>
</dbReference>
<evidence type="ECO:0000256" key="7">
    <source>
        <dbReference type="ARBA" id="ARBA00022967"/>
    </source>
</evidence>
<dbReference type="AlphaFoldDB" id="A0A2R8ALY6"/>
<gene>
    <name evidence="12" type="primary">pacL_1</name>
    <name evidence="12" type="ORF">ALP8811_02059</name>
</gene>
<name>A0A2R8ALY6_9RHOB</name>
<evidence type="ECO:0000256" key="1">
    <source>
        <dbReference type="ARBA" id="ARBA00004127"/>
    </source>
</evidence>